<feature type="transmembrane region" description="Helical" evidence="1">
    <location>
        <begin position="149"/>
        <end position="168"/>
    </location>
</feature>
<gene>
    <name evidence="2" type="ORF">FNT36_11890</name>
</gene>
<dbReference type="NCBIfam" id="NF046082">
    <property type="entry name" value="assoc_w_XrtX"/>
    <property type="match status" value="1"/>
</dbReference>
<protein>
    <submittedName>
        <fullName evidence="2">Uncharacterized protein</fullName>
    </submittedName>
</protein>
<dbReference type="RefSeq" id="WP_144847842.1">
    <property type="nucleotide sequence ID" value="NZ_VMRJ01000003.1"/>
</dbReference>
<keyword evidence="1" id="KW-0472">Membrane</keyword>
<evidence type="ECO:0000313" key="3">
    <source>
        <dbReference type="Proteomes" id="UP000317624"/>
    </source>
</evidence>
<feature type="transmembrane region" description="Helical" evidence="1">
    <location>
        <begin position="85"/>
        <end position="107"/>
    </location>
</feature>
<sequence length="174" mass="18261">MQQLSPPPAPGSGLAHALGGLSAARLAVSAVLLALLLSSRLYEEALYTWLDAGWRWVNQMLPATTYLDKVAGSSMRALMEQPHSVVSALLFAAGYVALSLALLVALLPAGEGWRWGFRLYGGIGVASVALLLLGHVGGLPLLTALASRLLHGLLSPLPVMVLVPLLRWPGLRGA</sequence>
<dbReference type="AlphaFoldDB" id="A0A558BUI6"/>
<reference evidence="2 3" key="1">
    <citation type="submission" date="2019-07" db="EMBL/GenBank/DDBJ databases">
        <title>Hymenobacter sp. straun FUR1 Genome sequencing and assembly.</title>
        <authorList>
            <person name="Chhetri G."/>
        </authorList>
    </citation>
    <scope>NUCLEOTIDE SEQUENCE [LARGE SCALE GENOMIC DNA]</scope>
    <source>
        <strain evidence="2 3">Fur1</strain>
    </source>
</reference>
<dbReference type="Proteomes" id="UP000317624">
    <property type="component" value="Unassembled WGS sequence"/>
</dbReference>
<organism evidence="2 3">
    <name type="scientific">Hymenobacter setariae</name>
    <dbReference type="NCBI Taxonomy" id="2594794"/>
    <lineage>
        <taxon>Bacteria</taxon>
        <taxon>Pseudomonadati</taxon>
        <taxon>Bacteroidota</taxon>
        <taxon>Cytophagia</taxon>
        <taxon>Cytophagales</taxon>
        <taxon>Hymenobacteraceae</taxon>
        <taxon>Hymenobacter</taxon>
    </lineage>
</organism>
<keyword evidence="1" id="KW-1133">Transmembrane helix</keyword>
<keyword evidence="3" id="KW-1185">Reference proteome</keyword>
<name>A0A558BUI6_9BACT</name>
<keyword evidence="1" id="KW-0812">Transmembrane</keyword>
<proteinExistence type="predicted"/>
<accession>A0A558BUI6</accession>
<evidence type="ECO:0000313" key="2">
    <source>
        <dbReference type="EMBL" id="TVT40186.1"/>
    </source>
</evidence>
<dbReference type="EMBL" id="VMRJ01000003">
    <property type="protein sequence ID" value="TVT40186.1"/>
    <property type="molecule type" value="Genomic_DNA"/>
</dbReference>
<comment type="caution">
    <text evidence="2">The sequence shown here is derived from an EMBL/GenBank/DDBJ whole genome shotgun (WGS) entry which is preliminary data.</text>
</comment>
<evidence type="ECO:0000256" key="1">
    <source>
        <dbReference type="SAM" id="Phobius"/>
    </source>
</evidence>
<feature type="transmembrane region" description="Helical" evidence="1">
    <location>
        <begin position="14"/>
        <end position="37"/>
    </location>
</feature>
<feature type="transmembrane region" description="Helical" evidence="1">
    <location>
        <begin position="119"/>
        <end position="142"/>
    </location>
</feature>